<dbReference type="EMBL" id="ASPP01031553">
    <property type="protein sequence ID" value="ETO03869.1"/>
    <property type="molecule type" value="Genomic_DNA"/>
</dbReference>
<feature type="compositionally biased region" description="Basic and acidic residues" evidence="2">
    <location>
        <begin position="1"/>
        <end position="11"/>
    </location>
</feature>
<proteinExistence type="predicted"/>
<sequence>MADEKQPTKEENDWDCQPVPRNYFREQQQQQVRTFTACSSLDHPLSRMHEDAIAAIHKTNKSKGGPGSSLTSPKEQSSASLSHTSLTANTNTNANANANANANTNASSKEEEDDMDLLFNPKSSTKEDPLSSVPQKGHDILDPLTAASMGLDDSSLGISFSNVNKTASDSIDNANNNNNSSNNNKASIREQETMHKEFEGWKAKRDDILRKYTSNKQIKVTAKFLDEGTANEDGKQQSEEDHLKQRVGQLGPEGDDPNAALMLSQAEYIKRM</sequence>
<name>X6LQJ5_RETFI</name>
<feature type="coiled-coil region" evidence="1">
    <location>
        <begin position="164"/>
        <end position="191"/>
    </location>
</feature>
<feature type="region of interest" description="Disordered" evidence="2">
    <location>
        <begin position="59"/>
        <end position="139"/>
    </location>
</feature>
<comment type="caution">
    <text evidence="3">The sequence shown here is derived from an EMBL/GenBank/DDBJ whole genome shotgun (WGS) entry which is preliminary data.</text>
</comment>
<organism evidence="3 4">
    <name type="scientific">Reticulomyxa filosa</name>
    <dbReference type="NCBI Taxonomy" id="46433"/>
    <lineage>
        <taxon>Eukaryota</taxon>
        <taxon>Sar</taxon>
        <taxon>Rhizaria</taxon>
        <taxon>Retaria</taxon>
        <taxon>Foraminifera</taxon>
        <taxon>Monothalamids</taxon>
        <taxon>Reticulomyxidae</taxon>
        <taxon>Reticulomyxa</taxon>
    </lineage>
</organism>
<dbReference type="Proteomes" id="UP000023152">
    <property type="component" value="Unassembled WGS sequence"/>
</dbReference>
<keyword evidence="1" id="KW-0175">Coiled coil</keyword>
<protein>
    <submittedName>
        <fullName evidence="3">Uncharacterized protein</fullName>
    </submittedName>
</protein>
<evidence type="ECO:0000256" key="1">
    <source>
        <dbReference type="SAM" id="Coils"/>
    </source>
</evidence>
<keyword evidence="4" id="KW-1185">Reference proteome</keyword>
<feature type="region of interest" description="Disordered" evidence="2">
    <location>
        <begin position="226"/>
        <end position="258"/>
    </location>
</feature>
<evidence type="ECO:0000313" key="4">
    <source>
        <dbReference type="Proteomes" id="UP000023152"/>
    </source>
</evidence>
<feature type="compositionally biased region" description="Low complexity" evidence="2">
    <location>
        <begin position="77"/>
        <end position="107"/>
    </location>
</feature>
<feature type="compositionally biased region" description="Basic and acidic residues" evidence="2">
    <location>
        <begin position="232"/>
        <end position="244"/>
    </location>
</feature>
<gene>
    <name evidence="3" type="ORF">RFI_33533</name>
</gene>
<feature type="non-terminal residue" evidence="3">
    <location>
        <position position="272"/>
    </location>
</feature>
<reference evidence="3 4" key="1">
    <citation type="journal article" date="2013" name="Curr. Biol.">
        <title>The Genome of the Foraminiferan Reticulomyxa filosa.</title>
        <authorList>
            <person name="Glockner G."/>
            <person name="Hulsmann N."/>
            <person name="Schleicher M."/>
            <person name="Noegel A.A."/>
            <person name="Eichinger L."/>
            <person name="Gallinger C."/>
            <person name="Pawlowski J."/>
            <person name="Sierra R."/>
            <person name="Euteneuer U."/>
            <person name="Pillet L."/>
            <person name="Moustafa A."/>
            <person name="Platzer M."/>
            <person name="Groth M."/>
            <person name="Szafranski K."/>
            <person name="Schliwa M."/>
        </authorList>
    </citation>
    <scope>NUCLEOTIDE SEQUENCE [LARGE SCALE GENOMIC DNA]</scope>
</reference>
<dbReference type="AlphaFoldDB" id="X6LQJ5"/>
<evidence type="ECO:0000256" key="2">
    <source>
        <dbReference type="SAM" id="MobiDB-lite"/>
    </source>
</evidence>
<accession>X6LQJ5</accession>
<evidence type="ECO:0000313" key="3">
    <source>
        <dbReference type="EMBL" id="ETO03869.1"/>
    </source>
</evidence>
<feature type="region of interest" description="Disordered" evidence="2">
    <location>
        <begin position="1"/>
        <end position="28"/>
    </location>
</feature>